<organism evidence="1">
    <name type="scientific">marine sediment metagenome</name>
    <dbReference type="NCBI Taxonomy" id="412755"/>
    <lineage>
        <taxon>unclassified sequences</taxon>
        <taxon>metagenomes</taxon>
        <taxon>ecological metagenomes</taxon>
    </lineage>
</organism>
<comment type="caution">
    <text evidence="1">The sequence shown here is derived from an EMBL/GenBank/DDBJ whole genome shotgun (WGS) entry which is preliminary data.</text>
</comment>
<dbReference type="EMBL" id="LAZR01056822">
    <property type="protein sequence ID" value="KKK73349.1"/>
    <property type="molecule type" value="Genomic_DNA"/>
</dbReference>
<name>A0A0F9A430_9ZZZZ</name>
<gene>
    <name evidence="1" type="ORF">LCGC14_2894700</name>
</gene>
<evidence type="ECO:0000313" key="1">
    <source>
        <dbReference type="EMBL" id="KKK73349.1"/>
    </source>
</evidence>
<feature type="non-terminal residue" evidence="1">
    <location>
        <position position="1"/>
    </location>
</feature>
<dbReference type="AlphaFoldDB" id="A0A0F9A430"/>
<proteinExistence type="predicted"/>
<protein>
    <submittedName>
        <fullName evidence="1">Uncharacterized protein</fullName>
    </submittedName>
</protein>
<sequence length="78" mass="9128">TVLSINFLTKQGDIGSYSRLKNRSLVLYMIEKIEQDLKNYSMDNFNLTGIGDIERLTYNPEHSIHIGTIPFFYKRREA</sequence>
<accession>A0A0F9A430</accession>
<reference evidence="1" key="1">
    <citation type="journal article" date="2015" name="Nature">
        <title>Complex archaea that bridge the gap between prokaryotes and eukaryotes.</title>
        <authorList>
            <person name="Spang A."/>
            <person name="Saw J.H."/>
            <person name="Jorgensen S.L."/>
            <person name="Zaremba-Niedzwiedzka K."/>
            <person name="Martijn J."/>
            <person name="Lind A.E."/>
            <person name="van Eijk R."/>
            <person name="Schleper C."/>
            <person name="Guy L."/>
            <person name="Ettema T.J."/>
        </authorList>
    </citation>
    <scope>NUCLEOTIDE SEQUENCE</scope>
</reference>